<dbReference type="SMART" id="SM00248">
    <property type="entry name" value="ANK"/>
    <property type="match status" value="1"/>
</dbReference>
<dbReference type="Pfam" id="PF12796">
    <property type="entry name" value="Ank_2"/>
    <property type="match status" value="1"/>
</dbReference>
<keyword evidence="1" id="KW-0040">ANK repeat</keyword>
<proteinExistence type="predicted"/>
<dbReference type="Proteomes" id="UP000179807">
    <property type="component" value="Unassembled WGS sequence"/>
</dbReference>
<feature type="repeat" description="ANK" evidence="1">
    <location>
        <begin position="31"/>
        <end position="64"/>
    </location>
</feature>
<name>A0A1J4J7C4_9EUKA</name>
<dbReference type="EMBL" id="MLAK01001392">
    <property type="protein sequence ID" value="OHS93555.1"/>
    <property type="molecule type" value="Genomic_DNA"/>
</dbReference>
<keyword evidence="3" id="KW-1185">Reference proteome</keyword>
<comment type="caution">
    <text evidence="2">The sequence shown here is derived from an EMBL/GenBank/DDBJ whole genome shotgun (WGS) entry which is preliminary data.</text>
</comment>
<reference evidence="2" key="1">
    <citation type="submission" date="2016-10" db="EMBL/GenBank/DDBJ databases">
        <authorList>
            <person name="Benchimol M."/>
            <person name="Almeida L.G."/>
            <person name="Vasconcelos A.T."/>
            <person name="Perreira-Neves A."/>
            <person name="Rosa I.A."/>
            <person name="Tasca T."/>
            <person name="Bogo M.R."/>
            <person name="de Souza W."/>
        </authorList>
    </citation>
    <scope>NUCLEOTIDE SEQUENCE [LARGE SCALE GENOMIC DNA]</scope>
    <source>
        <strain evidence="2">K</strain>
    </source>
</reference>
<dbReference type="AlphaFoldDB" id="A0A1J4J7C4"/>
<sequence>MLQTAVFYEYTEFVDFLLQYPEININNQDINGDTALHYAVKCKNIEIIKKLLQHFNIDTSIENNLFTY</sequence>
<evidence type="ECO:0000313" key="3">
    <source>
        <dbReference type="Proteomes" id="UP000179807"/>
    </source>
</evidence>
<dbReference type="SUPFAM" id="SSF48403">
    <property type="entry name" value="Ankyrin repeat"/>
    <property type="match status" value="1"/>
</dbReference>
<dbReference type="PROSITE" id="PS50297">
    <property type="entry name" value="ANK_REP_REGION"/>
    <property type="match status" value="1"/>
</dbReference>
<dbReference type="PROSITE" id="PS50088">
    <property type="entry name" value="ANK_REPEAT"/>
    <property type="match status" value="1"/>
</dbReference>
<protein>
    <submittedName>
        <fullName evidence="2">Cardiac ankyrin repeat protein</fullName>
    </submittedName>
</protein>
<dbReference type="GeneID" id="94847760"/>
<dbReference type="RefSeq" id="XP_068346692.1">
    <property type="nucleotide sequence ID" value="XM_068513056.1"/>
</dbReference>
<gene>
    <name evidence="2" type="ORF">TRFO_40196</name>
</gene>
<evidence type="ECO:0000313" key="2">
    <source>
        <dbReference type="EMBL" id="OHS93555.1"/>
    </source>
</evidence>
<accession>A0A1J4J7C4</accession>
<dbReference type="VEuPathDB" id="TrichDB:TRFO_40196"/>
<evidence type="ECO:0000256" key="1">
    <source>
        <dbReference type="PROSITE-ProRule" id="PRU00023"/>
    </source>
</evidence>
<dbReference type="InterPro" id="IPR036770">
    <property type="entry name" value="Ankyrin_rpt-contain_sf"/>
</dbReference>
<dbReference type="InterPro" id="IPR002110">
    <property type="entry name" value="Ankyrin_rpt"/>
</dbReference>
<dbReference type="Gene3D" id="1.25.40.20">
    <property type="entry name" value="Ankyrin repeat-containing domain"/>
    <property type="match status" value="1"/>
</dbReference>
<organism evidence="2 3">
    <name type="scientific">Tritrichomonas foetus</name>
    <dbReference type="NCBI Taxonomy" id="1144522"/>
    <lineage>
        <taxon>Eukaryota</taxon>
        <taxon>Metamonada</taxon>
        <taxon>Parabasalia</taxon>
        <taxon>Tritrichomonadida</taxon>
        <taxon>Tritrichomonadidae</taxon>
        <taxon>Tritrichomonas</taxon>
    </lineage>
</organism>
<dbReference type="OrthoDB" id="194358at2759"/>